<dbReference type="InterPro" id="IPR036852">
    <property type="entry name" value="Peptidase_S8/S53_dom_sf"/>
</dbReference>
<evidence type="ECO:0000256" key="2">
    <source>
        <dbReference type="ARBA" id="ARBA00022670"/>
    </source>
</evidence>
<dbReference type="PANTHER" id="PTHR43399:SF4">
    <property type="entry name" value="CELL WALL-ASSOCIATED PROTEASE"/>
    <property type="match status" value="1"/>
</dbReference>
<dbReference type="Pfam" id="PF00082">
    <property type="entry name" value="Peptidase_S8"/>
    <property type="match status" value="1"/>
</dbReference>
<dbReference type="PROSITE" id="PS00137">
    <property type="entry name" value="SUBTILASE_HIS"/>
    <property type="match status" value="1"/>
</dbReference>
<reference evidence="8 9" key="1">
    <citation type="submission" date="2018-06" db="EMBL/GenBank/DDBJ databases">
        <title>Genomic Encyclopedia of Archaeal and Bacterial Type Strains, Phase II (KMG-II): from individual species to whole genera.</title>
        <authorList>
            <person name="Goeker M."/>
        </authorList>
    </citation>
    <scope>NUCLEOTIDE SEQUENCE [LARGE SCALE GENOMIC DNA]</scope>
    <source>
        <strain evidence="8 9">DSM 21851</strain>
    </source>
</reference>
<dbReference type="Proteomes" id="UP000248790">
    <property type="component" value="Unassembled WGS sequence"/>
</dbReference>
<feature type="active site" description="Charge relay system" evidence="5">
    <location>
        <position position="68"/>
    </location>
</feature>
<feature type="chain" id="PRO_5016461330" evidence="6">
    <location>
        <begin position="20"/>
        <end position="541"/>
    </location>
</feature>
<dbReference type="GO" id="GO:0006508">
    <property type="term" value="P:proteolysis"/>
    <property type="evidence" value="ECO:0007669"/>
    <property type="project" value="UniProtKB-KW"/>
</dbReference>
<dbReference type="InterPro" id="IPR051048">
    <property type="entry name" value="Peptidase_S8/S53_subtilisin"/>
</dbReference>
<keyword evidence="9" id="KW-1185">Reference proteome</keyword>
<dbReference type="InterPro" id="IPR015500">
    <property type="entry name" value="Peptidase_S8_subtilisin-rel"/>
</dbReference>
<comment type="similarity">
    <text evidence="1 5">Belongs to the peptidase S8 family.</text>
</comment>
<dbReference type="AlphaFoldDB" id="A0A327X5X0"/>
<evidence type="ECO:0000256" key="6">
    <source>
        <dbReference type="SAM" id="SignalP"/>
    </source>
</evidence>
<evidence type="ECO:0000259" key="7">
    <source>
        <dbReference type="Pfam" id="PF00082"/>
    </source>
</evidence>
<feature type="active site" description="Charge relay system" evidence="5">
    <location>
        <position position="459"/>
    </location>
</feature>
<protein>
    <submittedName>
        <fullName evidence="8">Subtilase family protein</fullName>
    </submittedName>
</protein>
<feature type="signal peptide" evidence="6">
    <location>
        <begin position="1"/>
        <end position="19"/>
    </location>
</feature>
<dbReference type="InterPro" id="IPR023828">
    <property type="entry name" value="Peptidase_S8_Ser-AS"/>
</dbReference>
<gene>
    <name evidence="8" type="ORF">LX87_00445</name>
</gene>
<dbReference type="PROSITE" id="PS51892">
    <property type="entry name" value="SUBTILASE"/>
    <property type="match status" value="1"/>
</dbReference>
<name>A0A327X5X0_LARAB</name>
<dbReference type="GO" id="GO:0004252">
    <property type="term" value="F:serine-type endopeptidase activity"/>
    <property type="evidence" value="ECO:0007669"/>
    <property type="project" value="UniProtKB-UniRule"/>
</dbReference>
<dbReference type="InterPro" id="IPR000209">
    <property type="entry name" value="Peptidase_S8/S53_dom"/>
</dbReference>
<comment type="caution">
    <text evidence="8">The sequence shown here is derived from an EMBL/GenBank/DDBJ whole genome shotgun (WGS) entry which is preliminary data.</text>
</comment>
<keyword evidence="4 5" id="KW-0720">Serine protease</keyword>
<dbReference type="PRINTS" id="PR00723">
    <property type="entry name" value="SUBTILISIN"/>
</dbReference>
<sequence length="541" mass="59408">MAFKTFVFRLLSLYTITLAGSSLSLAQSSQWFHLDAKTDSVWGISTDRTYRELLNNRKPTPVIVAVIDGGIDSTHEDLKRILWTNPKEIPGNGIDDDKNGYVDDVHGWNFIGGKDGRNVQYETAEVTRQYVRLRPLYEGKKRSELKPAQQKEYDLFVKYRKDVEKKRAEYQEQYQSYSSFSNQLVTIISGLKNALGVSKLDTATLRNPATDNDFVKKAAAALYEMTAAQGFAQAEDIQDELTRGLEDLKAKAEYAYNPDFESRSIVGDNPDDLTQTNYGNPDITGPDPLHGTHVAGIIAADRTNNVGVLGVADQVKIMAIRAVPDGDERDKDVANAIRYAVNNGAQIINMSFGKDVSPQRKAVDDAMRYALSKGVLLVHAAGNDNKLLDTTASFPADRFMDGSAIPNLITVGAVTAKNDEHLVASFSNYGRKTVDVFAPGMSIYSTTPKNGYDNLSGTSMAAPVVTGIAAVLKSYFPKLTYADLKRIIEKSAVVQNRKVLRPESDELVDFTELSKTGAIVNLYEAVKLAQAEEAASAEKKG</sequence>
<dbReference type="PROSITE" id="PS00138">
    <property type="entry name" value="SUBTILASE_SER"/>
    <property type="match status" value="1"/>
</dbReference>
<dbReference type="RefSeq" id="WP_111626532.1">
    <property type="nucleotide sequence ID" value="NZ_QLMC01000001.1"/>
</dbReference>
<evidence type="ECO:0000256" key="1">
    <source>
        <dbReference type="ARBA" id="ARBA00011073"/>
    </source>
</evidence>
<dbReference type="CDD" id="cd07483">
    <property type="entry name" value="Peptidases_S8_Subtilisin_Novo-like"/>
    <property type="match status" value="1"/>
</dbReference>
<organism evidence="8 9">
    <name type="scientific">Larkinella arboricola</name>
    <dbReference type="NCBI Taxonomy" id="643671"/>
    <lineage>
        <taxon>Bacteria</taxon>
        <taxon>Pseudomonadati</taxon>
        <taxon>Bacteroidota</taxon>
        <taxon>Cytophagia</taxon>
        <taxon>Cytophagales</taxon>
        <taxon>Spirosomataceae</taxon>
        <taxon>Larkinella</taxon>
    </lineage>
</organism>
<proteinExistence type="inferred from homology"/>
<dbReference type="InterPro" id="IPR034080">
    <property type="entry name" value="Protease_P7-like_dom"/>
</dbReference>
<dbReference type="SUPFAM" id="SSF52743">
    <property type="entry name" value="Subtilisin-like"/>
    <property type="match status" value="1"/>
</dbReference>
<keyword evidence="6" id="KW-0732">Signal</keyword>
<evidence type="ECO:0000256" key="4">
    <source>
        <dbReference type="ARBA" id="ARBA00022825"/>
    </source>
</evidence>
<feature type="domain" description="Peptidase S8/S53" evidence="7">
    <location>
        <begin position="62"/>
        <end position="497"/>
    </location>
</feature>
<evidence type="ECO:0000313" key="8">
    <source>
        <dbReference type="EMBL" id="RAK02325.1"/>
    </source>
</evidence>
<evidence type="ECO:0000313" key="9">
    <source>
        <dbReference type="Proteomes" id="UP000248790"/>
    </source>
</evidence>
<evidence type="ECO:0000256" key="3">
    <source>
        <dbReference type="ARBA" id="ARBA00022801"/>
    </source>
</evidence>
<evidence type="ECO:0000256" key="5">
    <source>
        <dbReference type="PROSITE-ProRule" id="PRU01240"/>
    </source>
</evidence>
<dbReference type="PANTHER" id="PTHR43399">
    <property type="entry name" value="SUBTILISIN-RELATED"/>
    <property type="match status" value="1"/>
</dbReference>
<dbReference type="Gene3D" id="3.40.50.200">
    <property type="entry name" value="Peptidase S8/S53 domain"/>
    <property type="match status" value="2"/>
</dbReference>
<dbReference type="EMBL" id="QLMC01000001">
    <property type="protein sequence ID" value="RAK02325.1"/>
    <property type="molecule type" value="Genomic_DNA"/>
</dbReference>
<feature type="active site" description="Charge relay system" evidence="5">
    <location>
        <position position="290"/>
    </location>
</feature>
<dbReference type="InterPro" id="IPR022398">
    <property type="entry name" value="Peptidase_S8_His-AS"/>
</dbReference>
<keyword evidence="3 5" id="KW-0378">Hydrolase</keyword>
<keyword evidence="2 5" id="KW-0645">Protease</keyword>
<accession>A0A327X5X0</accession>
<dbReference type="OrthoDB" id="9798386at2"/>